<feature type="compositionally biased region" description="Basic and acidic residues" evidence="1">
    <location>
        <begin position="1"/>
        <end position="16"/>
    </location>
</feature>
<dbReference type="InterPro" id="IPR013232">
    <property type="entry name" value="Phage_T7_Gp1.1"/>
</dbReference>
<evidence type="ECO:0000256" key="1">
    <source>
        <dbReference type="SAM" id="MobiDB-lite"/>
    </source>
</evidence>
<gene>
    <name evidence="2" type="ORF">Era103g10</name>
</gene>
<proteinExistence type="predicted"/>
<dbReference type="RefSeq" id="YP_001039641.1">
    <property type="nucleotide sequence ID" value="NC_009014.1"/>
</dbReference>
<reference evidence="2 3" key="1">
    <citation type="journal article" date="1985" name="Appl. Environ. Microbiol.">
        <title>Partial Purification and Characterization of a Polysaccharide Depolymerase Associated with Phage-Infected Erwinia amylovora.</title>
        <authorList>
            <person name="Vandenbergh P.A."/>
            <person name="Wright A.M."/>
            <person name="Vidaver A.K."/>
        </authorList>
    </citation>
    <scope>NUCLEOTIDE SEQUENCE [LARGE SCALE GENOMIC DNA]</scope>
</reference>
<keyword evidence="3" id="KW-1185">Reference proteome</keyword>
<dbReference type="GeneID" id="4818377"/>
<dbReference type="Proteomes" id="UP000001571">
    <property type="component" value="Segment"/>
</dbReference>
<dbReference type="KEGG" id="vg:4818377"/>
<protein>
    <submittedName>
        <fullName evidence="2">Uncharacterized protein</fullName>
    </submittedName>
</protein>
<evidence type="ECO:0000313" key="3">
    <source>
        <dbReference type="Proteomes" id="UP000001571"/>
    </source>
</evidence>
<feature type="compositionally biased region" description="Basic residues" evidence="1">
    <location>
        <begin position="30"/>
        <end position="42"/>
    </location>
</feature>
<evidence type="ECO:0000313" key="2">
    <source>
        <dbReference type="EMBL" id="ABM63400.1"/>
    </source>
</evidence>
<sequence>MQQSNNKERIKRDPRADTIMGSEAWDMHLKGKKYNKTRRGHGGYKGCVSQR</sequence>
<feature type="region of interest" description="Disordered" evidence="1">
    <location>
        <begin position="1"/>
        <end position="51"/>
    </location>
</feature>
<name>A2I7X8_9CAUD</name>
<reference evidence="2 3" key="2">
    <citation type="journal article" date="1986" name="Appl. Environ. Microbiol.">
        <title>Cloning and Expression in Escherichia coli of the Polysaccharide Depolymerase Associated with Bacteriophage-Infected Erwinia amylovora.</title>
        <authorList>
            <person name="Vandenbergh P.A."/>
            <person name="Cole R.L."/>
        </authorList>
    </citation>
    <scope>NUCLEOTIDE SEQUENCE [LARGE SCALE GENOMIC DNA]</scope>
</reference>
<organism evidence="2 3">
    <name type="scientific">Erwinia phage Era103</name>
    <dbReference type="NCBI Taxonomy" id="418443"/>
    <lineage>
        <taxon>Viruses</taxon>
        <taxon>Duplodnaviria</taxon>
        <taxon>Heunggongvirae</taxon>
        <taxon>Uroviricota</taxon>
        <taxon>Caudoviricetes</taxon>
        <taxon>Autographivirales</taxon>
        <taxon>Autosignataviridae</taxon>
        <taxon>Molineuxvirinae</taxon>
        <taxon>Eracentumvirus</taxon>
        <taxon>Eracentumvirus era103</taxon>
    </lineage>
</organism>
<dbReference type="Pfam" id="PF08200">
    <property type="entry name" value="Phage_T7_1_1"/>
    <property type="match status" value="1"/>
</dbReference>
<accession>A2I7X8</accession>
<dbReference type="EMBL" id="EF160123">
    <property type="protein sequence ID" value="ABM63400.1"/>
    <property type="molecule type" value="Genomic_DNA"/>
</dbReference>